<keyword evidence="5" id="KW-1000">Mitochondrion outer membrane</keyword>
<keyword evidence="4" id="KW-0677">Repeat</keyword>
<evidence type="ECO:0000256" key="7">
    <source>
        <dbReference type="ARBA" id="ARBA00023128"/>
    </source>
</evidence>
<evidence type="ECO:0000313" key="11">
    <source>
        <dbReference type="Proteomes" id="UP000695022"/>
    </source>
</evidence>
<dbReference type="Proteomes" id="UP000695022">
    <property type="component" value="Unplaced"/>
</dbReference>
<evidence type="ECO:0000256" key="10">
    <source>
        <dbReference type="RuleBase" id="RU000488"/>
    </source>
</evidence>
<dbReference type="Pfam" id="PF00153">
    <property type="entry name" value="Mito_carr"/>
    <property type="match status" value="2"/>
</dbReference>
<dbReference type="GeneID" id="106813607"/>
<evidence type="ECO:0000256" key="6">
    <source>
        <dbReference type="ARBA" id="ARBA00022989"/>
    </source>
</evidence>
<dbReference type="PROSITE" id="PS50920">
    <property type="entry name" value="SOLCAR"/>
    <property type="match status" value="1"/>
</dbReference>
<comment type="subcellular location">
    <subcellularLocation>
        <location evidence="1">Mitochondrion outer membrane</location>
        <topology evidence="1">Multi-pass membrane protein</topology>
    </subcellularLocation>
</comment>
<organism evidence="11 12">
    <name type="scientific">Priapulus caudatus</name>
    <name type="common">Priapulid worm</name>
    <dbReference type="NCBI Taxonomy" id="37621"/>
    <lineage>
        <taxon>Eukaryota</taxon>
        <taxon>Metazoa</taxon>
        <taxon>Ecdysozoa</taxon>
        <taxon>Scalidophora</taxon>
        <taxon>Priapulida</taxon>
        <taxon>Priapulimorpha</taxon>
        <taxon>Priapulimorphida</taxon>
        <taxon>Priapulidae</taxon>
        <taxon>Priapulus</taxon>
    </lineage>
</organism>
<evidence type="ECO:0000256" key="2">
    <source>
        <dbReference type="ARBA" id="ARBA00006375"/>
    </source>
</evidence>
<evidence type="ECO:0000313" key="12">
    <source>
        <dbReference type="RefSeq" id="XP_014673276.1"/>
    </source>
</evidence>
<proteinExistence type="inferred from homology"/>
<dbReference type="PANTHER" id="PTHR10780">
    <property type="entry name" value="MITOCHONDRIAL CARRIER HOMOLOG"/>
    <property type="match status" value="1"/>
</dbReference>
<keyword evidence="3 9" id="KW-0812">Transmembrane</keyword>
<dbReference type="InterPro" id="IPR018108">
    <property type="entry name" value="MCP_transmembrane"/>
</dbReference>
<evidence type="ECO:0000256" key="5">
    <source>
        <dbReference type="ARBA" id="ARBA00022787"/>
    </source>
</evidence>
<name>A0ABM1EM55_PRICU</name>
<accession>A0ABM1EM55</accession>
<keyword evidence="7" id="KW-0496">Mitochondrion</keyword>
<feature type="repeat" description="Solcar" evidence="9">
    <location>
        <begin position="141"/>
        <end position="229"/>
    </location>
</feature>
<keyword evidence="10" id="KW-0813">Transport</keyword>
<gene>
    <name evidence="12" type="primary">LOC106813607</name>
</gene>
<protein>
    <submittedName>
        <fullName evidence="12">Mitochondrial carrier homolog 2-like</fullName>
    </submittedName>
</protein>
<keyword evidence="11" id="KW-1185">Reference proteome</keyword>
<evidence type="ECO:0000256" key="8">
    <source>
        <dbReference type="ARBA" id="ARBA00023136"/>
    </source>
</evidence>
<keyword evidence="8 9" id="KW-0472">Membrane</keyword>
<dbReference type="InterPro" id="IPR023395">
    <property type="entry name" value="MCP_dom_sf"/>
</dbReference>
<dbReference type="Gene3D" id="1.50.40.10">
    <property type="entry name" value="Mitochondrial carrier domain"/>
    <property type="match status" value="1"/>
</dbReference>
<evidence type="ECO:0000256" key="4">
    <source>
        <dbReference type="ARBA" id="ARBA00022737"/>
    </source>
</evidence>
<evidence type="ECO:0000256" key="1">
    <source>
        <dbReference type="ARBA" id="ARBA00004374"/>
    </source>
</evidence>
<dbReference type="RefSeq" id="XP_014673276.1">
    <property type="nucleotide sequence ID" value="XM_014817790.1"/>
</dbReference>
<evidence type="ECO:0000256" key="3">
    <source>
        <dbReference type="ARBA" id="ARBA00022692"/>
    </source>
</evidence>
<dbReference type="PANTHER" id="PTHR10780:SF18">
    <property type="entry name" value="LD43650P"/>
    <property type="match status" value="1"/>
</dbReference>
<comment type="similarity">
    <text evidence="2 10">Belongs to the mitochondrial carrier (TC 2.A.29) family.</text>
</comment>
<dbReference type="SUPFAM" id="SSF103506">
    <property type="entry name" value="Mitochondrial carrier"/>
    <property type="match status" value="1"/>
</dbReference>
<sequence>MAAPMTSTGESDTDVNVDEEKSVYIQALYSVGVTAATYPLTYAKVLVQIGHEPIAPHRTRTIFGRDGLALPNVFKYVGHIRRVDGYFGLYRGITYKIASNFVGNVAVNHVMQKMKASSVWSRNKLGSELDGDKDAEDNSFQDFLKETAMQSTAQGIAVIVSHPFHVMAIRSMAQFVGCEDAYSGWFSAIGEIFDRDGILGFFAGLAPRLIGELLTLWIANTITHILNNFIIEDVEAKQYTGAVVNLLAGTLTYPFSVVSAVMVVTHSGLAAGSPPNMLHFRNWIHCWRHLSRENALKRGSSMLFRYYTPPVIMAVEEPIGSKVATDSLLVTPTPLPPPPPLEHQWKYN</sequence>
<keyword evidence="6" id="KW-1133">Transmembrane helix</keyword>
<evidence type="ECO:0000256" key="9">
    <source>
        <dbReference type="PROSITE-ProRule" id="PRU00282"/>
    </source>
</evidence>
<reference evidence="12" key="1">
    <citation type="submission" date="2025-08" db="UniProtKB">
        <authorList>
            <consortium name="RefSeq"/>
        </authorList>
    </citation>
    <scope>IDENTIFICATION</scope>
</reference>